<dbReference type="PROSITE" id="PS50075">
    <property type="entry name" value="CARRIER"/>
    <property type="match status" value="2"/>
</dbReference>
<dbReference type="CDD" id="cd12117">
    <property type="entry name" value="A_NRPS_Srf_like"/>
    <property type="match status" value="1"/>
</dbReference>
<dbReference type="PROSITE" id="PS00012">
    <property type="entry name" value="PHOSPHOPANTETHEINE"/>
    <property type="match status" value="2"/>
</dbReference>
<dbReference type="Gene3D" id="3.40.50.980">
    <property type="match status" value="2"/>
</dbReference>
<feature type="domain" description="Carrier" evidence="5">
    <location>
        <begin position="1019"/>
        <end position="1093"/>
    </location>
</feature>
<dbReference type="InterPro" id="IPR042099">
    <property type="entry name" value="ANL_N_sf"/>
</dbReference>
<dbReference type="GO" id="GO:0043041">
    <property type="term" value="P:amino acid activation for nonribosomal peptide biosynthetic process"/>
    <property type="evidence" value="ECO:0007669"/>
    <property type="project" value="TreeGrafter"/>
</dbReference>
<dbReference type="InterPro" id="IPR020845">
    <property type="entry name" value="AMP-binding_CS"/>
</dbReference>
<dbReference type="Gene3D" id="1.10.10.1830">
    <property type="entry name" value="Non-ribosomal peptide synthase, adenylation domain"/>
    <property type="match status" value="1"/>
</dbReference>
<dbReference type="FunFam" id="3.30.300.30:FF:000015">
    <property type="entry name" value="Nonribosomal peptide synthase SidD"/>
    <property type="match status" value="1"/>
</dbReference>
<evidence type="ECO:0000256" key="2">
    <source>
        <dbReference type="ARBA" id="ARBA00022450"/>
    </source>
</evidence>
<dbReference type="InterPro" id="IPR009081">
    <property type="entry name" value="PP-bd_ACP"/>
</dbReference>
<dbReference type="FunFam" id="2.30.38.10:FF:000001">
    <property type="entry name" value="Non-ribosomal peptide synthetase PvdI"/>
    <property type="match status" value="1"/>
</dbReference>
<keyword evidence="7" id="KW-1185">Reference proteome</keyword>
<dbReference type="Gene3D" id="3.40.50.12780">
    <property type="entry name" value="N-terminal domain of ligase-like"/>
    <property type="match status" value="1"/>
</dbReference>
<dbReference type="FunFam" id="1.10.1200.10:FF:000005">
    <property type="entry name" value="Nonribosomal peptide synthetase 1"/>
    <property type="match status" value="2"/>
</dbReference>
<dbReference type="SUPFAM" id="SSF47336">
    <property type="entry name" value="ACP-like"/>
    <property type="match status" value="2"/>
</dbReference>
<dbReference type="GO" id="GO:0044550">
    <property type="term" value="P:secondary metabolite biosynthetic process"/>
    <property type="evidence" value="ECO:0007669"/>
    <property type="project" value="TreeGrafter"/>
</dbReference>
<dbReference type="InterPro" id="IPR025110">
    <property type="entry name" value="AMP-bd_C"/>
</dbReference>
<dbReference type="InterPro" id="IPR006162">
    <property type="entry name" value="Ppantetheine_attach_site"/>
</dbReference>
<dbReference type="SUPFAM" id="SSF56801">
    <property type="entry name" value="Acetyl-CoA synthetase-like"/>
    <property type="match status" value="2"/>
</dbReference>
<dbReference type="Proteomes" id="UP000259465">
    <property type="component" value="Chromosome"/>
</dbReference>
<dbReference type="SMART" id="SM00823">
    <property type="entry name" value="PKS_PP"/>
    <property type="match status" value="2"/>
</dbReference>
<dbReference type="NCBIfam" id="TIGR01733">
    <property type="entry name" value="AA-adenyl-dom"/>
    <property type="match status" value="2"/>
</dbReference>
<dbReference type="GO" id="GO:0005737">
    <property type="term" value="C:cytoplasm"/>
    <property type="evidence" value="ECO:0007669"/>
    <property type="project" value="TreeGrafter"/>
</dbReference>
<dbReference type="Gene3D" id="1.10.1200.10">
    <property type="entry name" value="ACP-like"/>
    <property type="match status" value="2"/>
</dbReference>
<evidence type="ECO:0000259" key="5">
    <source>
        <dbReference type="PROSITE" id="PS50075"/>
    </source>
</evidence>
<name>A0AAD0W8S5_9NEIS</name>
<dbReference type="GO" id="GO:0031177">
    <property type="term" value="F:phosphopantetheine binding"/>
    <property type="evidence" value="ECO:0007669"/>
    <property type="project" value="InterPro"/>
</dbReference>
<dbReference type="Pfam" id="PF00550">
    <property type="entry name" value="PP-binding"/>
    <property type="match status" value="2"/>
</dbReference>
<proteinExistence type="predicted"/>
<evidence type="ECO:0000256" key="1">
    <source>
        <dbReference type="ARBA" id="ARBA00001957"/>
    </source>
</evidence>
<dbReference type="GO" id="GO:0003824">
    <property type="term" value="F:catalytic activity"/>
    <property type="evidence" value="ECO:0007669"/>
    <property type="project" value="InterPro"/>
</dbReference>
<dbReference type="Pfam" id="PF00501">
    <property type="entry name" value="AMP-binding"/>
    <property type="match status" value="2"/>
</dbReference>
<dbReference type="Gene3D" id="3.30.559.30">
    <property type="entry name" value="Nonribosomal peptide synthetase, condensation domain"/>
    <property type="match status" value="4"/>
</dbReference>
<dbReference type="SUPFAM" id="SSF52777">
    <property type="entry name" value="CoA-dependent acyltransferases"/>
    <property type="match status" value="8"/>
</dbReference>
<comment type="cofactor">
    <cofactor evidence="1">
        <name>pantetheine 4'-phosphate</name>
        <dbReference type="ChEBI" id="CHEBI:47942"/>
    </cofactor>
</comment>
<keyword evidence="4" id="KW-0677">Repeat</keyword>
<dbReference type="Pfam" id="PF13193">
    <property type="entry name" value="AMP-binding_C"/>
    <property type="match status" value="2"/>
</dbReference>
<dbReference type="NCBIfam" id="TIGR01720">
    <property type="entry name" value="NRPS-para261"/>
    <property type="match status" value="2"/>
</dbReference>
<protein>
    <submittedName>
        <fullName evidence="6">Amino acid adenylation domain-containing protein</fullName>
    </submittedName>
</protein>
<dbReference type="Gene3D" id="2.30.38.10">
    <property type="entry name" value="Luciferase, Domain 3"/>
    <property type="match status" value="1"/>
</dbReference>
<dbReference type="PANTHER" id="PTHR45527:SF1">
    <property type="entry name" value="FATTY ACID SYNTHASE"/>
    <property type="match status" value="1"/>
</dbReference>
<dbReference type="Gene3D" id="3.30.559.10">
    <property type="entry name" value="Chloramphenicol acetyltransferase-like domain"/>
    <property type="match status" value="4"/>
</dbReference>
<dbReference type="PANTHER" id="PTHR45527">
    <property type="entry name" value="NONRIBOSOMAL PEPTIDE SYNTHETASE"/>
    <property type="match status" value="1"/>
</dbReference>
<dbReference type="InterPro" id="IPR010060">
    <property type="entry name" value="NRPS_synth"/>
</dbReference>
<keyword evidence="2" id="KW-0596">Phosphopantetheine</keyword>
<reference evidence="6 7" key="1">
    <citation type="submission" date="2018-08" db="EMBL/GenBank/DDBJ databases">
        <title>Complete genome sequence of JP2-74.</title>
        <authorList>
            <person name="Wu L."/>
        </authorList>
    </citation>
    <scope>NUCLEOTIDE SEQUENCE [LARGE SCALE GENOMIC DNA]</scope>
    <source>
        <strain evidence="6 7">JP2-74</strain>
    </source>
</reference>
<dbReference type="InterPro" id="IPR020806">
    <property type="entry name" value="PKS_PP-bd"/>
</dbReference>
<dbReference type="PROSITE" id="PS00455">
    <property type="entry name" value="AMP_BINDING"/>
    <property type="match status" value="2"/>
</dbReference>
<dbReference type="FunFam" id="3.40.50.980:FF:000001">
    <property type="entry name" value="Non-ribosomal peptide synthetase"/>
    <property type="match status" value="1"/>
</dbReference>
<dbReference type="InterPro" id="IPR041464">
    <property type="entry name" value="TubC_N"/>
</dbReference>
<dbReference type="CDD" id="cd19543">
    <property type="entry name" value="DCL_NRPS"/>
    <property type="match status" value="1"/>
</dbReference>
<dbReference type="KEGG" id="crz:D1345_16335"/>
<dbReference type="Gene3D" id="3.30.300.30">
    <property type="match status" value="2"/>
</dbReference>
<evidence type="ECO:0000256" key="3">
    <source>
        <dbReference type="ARBA" id="ARBA00022553"/>
    </source>
</evidence>
<evidence type="ECO:0000313" key="6">
    <source>
        <dbReference type="EMBL" id="AXT47649.1"/>
    </source>
</evidence>
<evidence type="ECO:0000256" key="4">
    <source>
        <dbReference type="ARBA" id="ARBA00022737"/>
    </source>
</evidence>
<dbReference type="InterPro" id="IPR044894">
    <property type="entry name" value="TubC_N_sf"/>
</dbReference>
<evidence type="ECO:0000313" key="7">
    <source>
        <dbReference type="Proteomes" id="UP000259465"/>
    </source>
</evidence>
<dbReference type="InterPro" id="IPR023213">
    <property type="entry name" value="CAT-like_dom_sf"/>
</dbReference>
<gene>
    <name evidence="6" type="ORF">D1345_16335</name>
</gene>
<feature type="domain" description="Carrier" evidence="5">
    <location>
        <begin position="2515"/>
        <end position="2589"/>
    </location>
</feature>
<dbReference type="InterPro" id="IPR001242">
    <property type="entry name" value="Condensation_dom"/>
</dbReference>
<dbReference type="InterPro" id="IPR036736">
    <property type="entry name" value="ACP-like_sf"/>
</dbReference>
<organism evidence="6 7">
    <name type="scientific">Chromobacterium rhizoryzae</name>
    <dbReference type="NCBI Taxonomy" id="1778675"/>
    <lineage>
        <taxon>Bacteria</taxon>
        <taxon>Pseudomonadati</taxon>
        <taxon>Pseudomonadota</taxon>
        <taxon>Betaproteobacteria</taxon>
        <taxon>Neisseriales</taxon>
        <taxon>Chromobacteriaceae</taxon>
        <taxon>Chromobacterium</taxon>
    </lineage>
</organism>
<dbReference type="Pfam" id="PF00668">
    <property type="entry name" value="Condensation"/>
    <property type="match status" value="4"/>
</dbReference>
<dbReference type="Pfam" id="PF18563">
    <property type="entry name" value="TubC_N"/>
    <property type="match status" value="1"/>
</dbReference>
<dbReference type="EMBL" id="CP031968">
    <property type="protein sequence ID" value="AXT47649.1"/>
    <property type="molecule type" value="Genomic_DNA"/>
</dbReference>
<keyword evidence="3" id="KW-0597">Phosphoprotein</keyword>
<accession>A0AAD0W8S5</accession>
<dbReference type="InterPro" id="IPR000873">
    <property type="entry name" value="AMP-dep_synth/lig_dom"/>
</dbReference>
<dbReference type="InterPro" id="IPR010071">
    <property type="entry name" value="AA_adenyl_dom"/>
</dbReference>
<sequence>MTMARLMSDLADAGVTLRRRGDQLQVQAPQGALDAALVARLREAKEELLRVLDDEGARAAPLAPAQPGEAGDAAALSPGQARLVAATRLGDPAMYNEQAAIELADAVDAEAVARAFAALARRHDILRTVFSEGEPVRQTVLPEPIVTLQAWTVDGGDALRARAADLARLPFAAGAPMWRVDLFSTPERAAVLVLTIHHAIFDRWSMSVLIRDFSAYLASPDAAEASASGLSYRDYSAWQRRWMASPDYAAQLDAWVDDLAEVNEVPAIRGDRPRPPAMSGRGGTERFEIPADCMDAAAAFSRSRNTTLFTTLFSAFALLQHRYTGEARALTLTPAANRPFQAAEEIAGYFVNLVALATKVGEGDSFGALVDRARDASARAFARQGVPLDAIVERLRARGGPRHEQFAQTVFAFQNVRLPAVRTASGAAVPFDLDSPFARFDLYLSIEGDERGTFAVWQYNTDLYEAATIRQLGEHYLALLRAALASPDADARALPILSAEEEARLRGWGRHELPYRADAAIDRLFRERAADHPGRVALEQGGVRWTYAELDQWSDRAAGALRAAGVEAGAVVGVAGERSPRLLAAFLAVLKAGAAYLPLDPTYPAARLSAMTADAAPALMIIADGLDAGWLGDYAGPVLSLADCEAGVARPLQSEARPAEAESLAYVMYTSGSTGQPKGVAVPHRAVARLATGGGYARLDASTVMLQQSPLGFDASTFEIWGCWLNGGRLVVAEPGMPFLDAASRDGVTTMWLTADLFRMAVEEEPAALGGLRELLTGGDALPVASCRAFLEACPGVALINGYGPTENTTFTCSHRVTAGDARRGSIPIGRPIGNTEVRVVDAGGRLVPVGVPGELWAGGDGLALGYLGRADLTAERFVAAPPPDGGRWYRTGDRVRWRRDGVLEFLGRIDEQIKLRGYRIELGEIEATLGHHPGLSGCAVALRRSAADEKQLVGYLVARPDSGEAADSAAVQAWLEARLPGYMVPRVWVWLDALPQSANGKVDRKRLPDPVVETGAAAAETEAEAALVEIWQGLLGLERVGVRDNFFALGGDSILSIQMASRAAERGLRLSPQQVFRYPTIAELAAEGCAAEEAGAQAEQGEVVGEVRPGPIQAWYLDWPGTDWEQFNQGAYLGLDGTVDAESLIGALQAVAQRHDALRIGWRRDGERWIQESGAGEPVEVKAVDLRGLADAEAALERDAAALQASLRLGGASLWAARLYRLDEGWRLLWLAHHASVDGVSWRILLEDLWRAYAALSRGEAAAWPAKTVSYQAWSQRLWEWAETLPDSTLSYWREMDAPGMPLPGFNAAEDTVAAESRVSLQWDAETTERWLRQAGEAYRMRPEELLVTALARALRQWTGAEECVLDLEGHGRDGLAGVDVSRTVGWFTSLYPLRLPLSGELSGDLKRVKERMRSVPDGGLAYHALRYGGRGSELGGHARTVCFNYLGQWRLEEGGEPRSTWLGEPPGGTRGAGMTRRYGLDVVAQVHEGRLRVDWLYSAARQREDAIKALAEGFRAELDAVLAHCQSPESGGLTPSDLPLAHLDQSEIDAIEREHPRLEALYGLTPLQQGILFHSIADDGAPLYVEQLHWKMSGAFDAERFRQAWFDVAAAHAALRTTFRWRGLKSAVQIVHPRLDPDWETLDWGDVSADACASRFAALRELDRERGFDLERGPLLRGTLVREPGDAWRFLWSYHHAVVDGWSVPLILKQVLGRYAELGAGEAAPLPGSRFLPFVNWLAARDAREQAEYWKQVLEGIEEPTPIGFASPARGPQAQGQGRRAFVFDAALREEVDRAARRAGVTRASLLTGAWALTLGYAGGGRDVVFGTTLSGRPATLPGVERMVGLFINTVPVRVGMDDDASVSQWLRQLHEQQSERARLGAASLTDIQRWAGYEGGELLSSLFVVENYPVDRTLARGDAGFDVSEFAAAETRTNYPLVGQLIPGEETVLYVDFDASRYDEESIGRLGASFMHLLSQLAAQPDAQLGDLTLVGDDEARRLIHDWNATPPVGEGYLLHAGIERHAELTPLAPAIIGVDEAMNYRELADETLRTARAVAAAGAKREPVAVLLPRSARAVAAYSGVMRAGSAYVPADPAMPPGRLRDLLATVGYVLTTREHLPMLDGVAARAILIDETPPADVALPDAVPDDLAYVMFTSGSTGKPKGVMITHHAASLTIEVFLRRYEIGASDRLMCVSAAGFDLSVFDFFGAFTAGAAVLLAPESSTIAPAVWLELMTREGATVWESVPAVMELLLLECRQSGRALPPSLKLAMLSGDRVPVGLPAQIRAAATSDPEVLALGGATEAAIWSCWYDTRELASDAAFVPYGRHLPGQRLYVLSSSLQAVPVGVPGDLWIAGAGVALGYLGQPDLTAYRFVDNPFVPGERMYRTGDRARVLADGNLEFLGRVDDQVKIGGFRIEIGEIEAALAAAPGVERGVASVVERDGRRIIAGYVLLLPGASLDLAAVRDALARRLPPYMLPASIMALDSLPLSANGKVDRKRLPDPVVETGAAAAETEAEAALVEIWQGLLGLERVGVRDNFFALGGDSILSIQMASRAAERGLRLSPQQVFRYPTIAELAAEGCAAEEAGAQAEQGEVVGEVRPGPIQAWYLDWPGTDWEQFNQGAYLGLDGTVDAESLIGALQAVAQRHDALRIGWRRDGERWIQESGAGEPVEVKAVDLRGLADAEAALERDAAALQASLRLGGASLWAARLYRLDEGWRLLWLAHHASVDGVSWRILLEDLWRAYAALSRGEAAAWPAKTVSYQAWSQRLWEWAETLPDSTLSYWREMDAPGMPLPGFNAAEDTVAAESRVSLQWDAETTERWLRQAGEAYRMRPEELLVTALARALRQWTGAEECVLDLEGHGRDGLAGVDVSRTVGWFTSLYPLRLPLSGELSGDLKRVKERMRSVPDGGLAYHALRYGGRGSELGGHARTVCFNYLGQWRLEEGGEPRSTWLGEPPGGTRGAGMTRRYGLDVVAQVHEGRLRVDWLYSAARQREDAIKALAEGFRAELDAVLAHCQSPESGGLTPSDLPLAHLDQNDIDEVLQLLNEQL</sequence>
<dbReference type="InterPro" id="IPR045851">
    <property type="entry name" value="AMP-bd_C_sf"/>
</dbReference>